<evidence type="ECO:0000256" key="17">
    <source>
        <dbReference type="SAM" id="MobiDB-lite"/>
    </source>
</evidence>
<dbReference type="PIRSF" id="PIRSF028980">
    <property type="entry name" value="tRNAHis_guanylyltransferase"/>
    <property type="match status" value="1"/>
</dbReference>
<evidence type="ECO:0000256" key="10">
    <source>
        <dbReference type="ARBA" id="ARBA00022842"/>
    </source>
</evidence>
<evidence type="ECO:0000256" key="11">
    <source>
        <dbReference type="ARBA" id="ARBA00023134"/>
    </source>
</evidence>
<evidence type="ECO:0000256" key="15">
    <source>
        <dbReference type="PIRSR" id="PIRSR028980-1"/>
    </source>
</evidence>
<dbReference type="InterPro" id="IPR038469">
    <property type="entry name" value="tRNAHis_GuaTrfase_Thg1_sf"/>
</dbReference>
<keyword evidence="11 14" id="KW-0342">GTP-binding</keyword>
<dbReference type="PANTHER" id="PTHR12729:SF6">
    <property type="entry name" value="TRNA(HIS) GUANYLYLTRANSFERASE-RELATED"/>
    <property type="match status" value="1"/>
</dbReference>
<evidence type="ECO:0000256" key="6">
    <source>
        <dbReference type="ARBA" id="ARBA00022694"/>
    </source>
</evidence>
<gene>
    <name evidence="20" type="ORF">EJ06DRAFT_555475</name>
</gene>
<evidence type="ECO:0000256" key="8">
    <source>
        <dbReference type="ARBA" id="ARBA00022723"/>
    </source>
</evidence>
<comment type="catalytic activity">
    <reaction evidence="13 14">
        <text>a 5'-end ribonucleotide-tRNA(His) + GTP + ATP + H2O = a 5'-end phospho-guanosine-ribonucleotide-tRNA(His) + AMP + 2 diphosphate + H(+)</text>
        <dbReference type="Rhea" id="RHEA:54564"/>
        <dbReference type="Rhea" id="RHEA-COMP:14193"/>
        <dbReference type="Rhea" id="RHEA-COMP:14917"/>
        <dbReference type="ChEBI" id="CHEBI:15377"/>
        <dbReference type="ChEBI" id="CHEBI:15378"/>
        <dbReference type="ChEBI" id="CHEBI:30616"/>
        <dbReference type="ChEBI" id="CHEBI:33019"/>
        <dbReference type="ChEBI" id="CHEBI:37565"/>
        <dbReference type="ChEBI" id="CHEBI:138282"/>
        <dbReference type="ChEBI" id="CHEBI:141847"/>
        <dbReference type="ChEBI" id="CHEBI:456215"/>
        <dbReference type="EC" id="2.7.7.79"/>
    </reaction>
</comment>
<evidence type="ECO:0000256" key="9">
    <source>
        <dbReference type="ARBA" id="ARBA00022741"/>
    </source>
</evidence>
<feature type="binding site" evidence="16">
    <location>
        <position position="29"/>
    </location>
    <ligand>
        <name>Mg(2+)</name>
        <dbReference type="ChEBI" id="CHEBI:18420"/>
        <label>2</label>
        <note>catalytic</note>
    </ligand>
</feature>
<comment type="cofactor">
    <cofactor evidence="16">
        <name>Mg(2+)</name>
        <dbReference type="ChEBI" id="CHEBI:18420"/>
    </cofactor>
    <text evidence="16">Binds 2 magnesium ions per subunit.</text>
</comment>
<dbReference type="InterPro" id="IPR024956">
    <property type="entry name" value="tRNAHis_GuaTrfase_cat"/>
</dbReference>
<comment type="function">
    <text evidence="1 14">Adds a GMP to the 5'-end of tRNA(His) after transcription and RNase P cleavage.</text>
</comment>
<evidence type="ECO:0000313" key="20">
    <source>
        <dbReference type="EMBL" id="KAF2401840.1"/>
    </source>
</evidence>
<keyword evidence="5 14" id="KW-0808">Transferase</keyword>
<feature type="binding site" evidence="15">
    <location>
        <begin position="29"/>
        <end position="34"/>
    </location>
    <ligand>
        <name>GTP</name>
        <dbReference type="ChEBI" id="CHEBI:37565"/>
    </ligand>
</feature>
<dbReference type="GO" id="GO:0005525">
    <property type="term" value="F:GTP binding"/>
    <property type="evidence" value="ECO:0007669"/>
    <property type="project" value="UniProtKB-UniRule"/>
</dbReference>
<keyword evidence="10 14" id="KW-0460">Magnesium</keyword>
<dbReference type="Proteomes" id="UP000799640">
    <property type="component" value="Unassembled WGS sequence"/>
</dbReference>
<keyword evidence="8 14" id="KW-0479">Metal-binding</keyword>
<evidence type="ECO:0000313" key="21">
    <source>
        <dbReference type="Proteomes" id="UP000799640"/>
    </source>
</evidence>
<feature type="binding site" evidence="16">
    <location>
        <position position="30"/>
    </location>
    <ligand>
        <name>Mg(2+)</name>
        <dbReference type="ChEBI" id="CHEBI:18420"/>
        <label>1</label>
        <note>catalytic</note>
    </ligand>
</feature>
<feature type="binding site" evidence="16">
    <location>
        <position position="76"/>
    </location>
    <ligand>
        <name>Mg(2+)</name>
        <dbReference type="ChEBI" id="CHEBI:18420"/>
        <label>2</label>
        <note>catalytic</note>
    </ligand>
</feature>
<dbReference type="PANTHER" id="PTHR12729">
    <property type="entry name" value="TRNA(HIS) GUANYLYLTRANSFERASE-RELATED"/>
    <property type="match status" value="1"/>
</dbReference>
<evidence type="ECO:0000256" key="1">
    <source>
        <dbReference type="ARBA" id="ARBA00002939"/>
    </source>
</evidence>
<name>A0A6G1I0N7_9PEZI</name>
<evidence type="ECO:0000259" key="18">
    <source>
        <dbReference type="Pfam" id="PF04446"/>
    </source>
</evidence>
<evidence type="ECO:0000256" key="12">
    <source>
        <dbReference type="ARBA" id="ARBA00032480"/>
    </source>
</evidence>
<dbReference type="AlphaFoldDB" id="A0A6G1I0N7"/>
<evidence type="ECO:0000256" key="2">
    <source>
        <dbReference type="ARBA" id="ARBA00010113"/>
    </source>
</evidence>
<evidence type="ECO:0000259" key="19">
    <source>
        <dbReference type="Pfam" id="PF14413"/>
    </source>
</evidence>
<evidence type="ECO:0000256" key="14">
    <source>
        <dbReference type="PIRNR" id="PIRNR028980"/>
    </source>
</evidence>
<protein>
    <recommendedName>
        <fullName evidence="4 14">tRNA(His) guanylyltransferase</fullName>
        <ecNumber evidence="3 14">2.7.7.79</ecNumber>
    </recommendedName>
    <alternativeName>
        <fullName evidence="12 14">tRNA-histidine guanylyltransferase</fullName>
    </alternativeName>
</protein>
<dbReference type="GO" id="GO:0000287">
    <property type="term" value="F:magnesium ion binding"/>
    <property type="evidence" value="ECO:0007669"/>
    <property type="project" value="UniProtKB-UniRule"/>
</dbReference>
<dbReference type="GO" id="GO:0008193">
    <property type="term" value="F:tRNA guanylyltransferase activity"/>
    <property type="evidence" value="ECO:0007669"/>
    <property type="project" value="UniProtKB-UniRule"/>
</dbReference>
<keyword evidence="6 14" id="KW-0819">tRNA processing</keyword>
<evidence type="ECO:0000256" key="7">
    <source>
        <dbReference type="ARBA" id="ARBA00022695"/>
    </source>
</evidence>
<evidence type="ECO:0000256" key="4">
    <source>
        <dbReference type="ARBA" id="ARBA00015443"/>
    </source>
</evidence>
<feature type="binding site" evidence="15">
    <location>
        <begin position="75"/>
        <end position="76"/>
    </location>
    <ligand>
        <name>GTP</name>
        <dbReference type="ChEBI" id="CHEBI:37565"/>
    </ligand>
</feature>
<dbReference type="EMBL" id="ML996692">
    <property type="protein sequence ID" value="KAF2401840.1"/>
    <property type="molecule type" value="Genomic_DNA"/>
</dbReference>
<dbReference type="FunFam" id="3.30.70.3000:FF:000001">
    <property type="entry name" value="tRNA(His) guanylyltransferase"/>
    <property type="match status" value="1"/>
</dbReference>
<dbReference type="InterPro" id="IPR007537">
    <property type="entry name" value="tRNAHis_GuaTrfase_Thg1"/>
</dbReference>
<dbReference type="Pfam" id="PF04446">
    <property type="entry name" value="Thg1"/>
    <property type="match status" value="1"/>
</dbReference>
<dbReference type="Gene3D" id="3.30.70.3000">
    <property type="match status" value="1"/>
</dbReference>
<accession>A0A6G1I0N7</accession>
<sequence length="294" mass="33635">MANSKYEYVREFEQSDALLKNTWIVVRIDGRGFHKFSAKYEFEKPTDKRAIDLMNGAAAAVMKELPDVVLGYGCSDEFSFVFHKDCALFERRSSKLMTTVASTFTAYYVLLWPEYFPGVRLSVPLPTFDGRTVCYPSVENLRDYLSWRQVDCHINNLYNTTFWALIQRSGIDAREAEQRLSGTLSSDKNEILFQLGINYNNEPEMFKKGTVLYRNFELQTLNPATGRKASSTLTEASLAAPTREVQKPSKSAAEREKKTKAKAGIAVQHIDLIKDEFWECRPWILTGKVGRLME</sequence>
<keyword evidence="9 14" id="KW-0547">Nucleotide-binding</keyword>
<feature type="region of interest" description="Disordered" evidence="17">
    <location>
        <begin position="239"/>
        <end position="258"/>
    </location>
</feature>
<feature type="domain" description="Thg1 C-terminal" evidence="19">
    <location>
        <begin position="139"/>
        <end position="274"/>
    </location>
</feature>
<feature type="binding site" evidence="16">
    <location>
        <position position="29"/>
    </location>
    <ligand>
        <name>Mg(2+)</name>
        <dbReference type="ChEBI" id="CHEBI:18420"/>
        <label>1</label>
        <note>catalytic</note>
    </ligand>
</feature>
<feature type="binding site" evidence="16">
    <location>
        <position position="76"/>
    </location>
    <ligand>
        <name>Mg(2+)</name>
        <dbReference type="ChEBI" id="CHEBI:18420"/>
        <label>1</label>
        <note>catalytic</note>
    </ligand>
</feature>
<evidence type="ECO:0000256" key="16">
    <source>
        <dbReference type="PIRSR" id="PIRSR028980-2"/>
    </source>
</evidence>
<keyword evidence="21" id="KW-1185">Reference proteome</keyword>
<evidence type="ECO:0000256" key="13">
    <source>
        <dbReference type="ARBA" id="ARBA00047281"/>
    </source>
</evidence>
<dbReference type="Pfam" id="PF14413">
    <property type="entry name" value="Thg1C"/>
    <property type="match status" value="1"/>
</dbReference>
<organism evidence="20 21">
    <name type="scientific">Trichodelitschia bisporula</name>
    <dbReference type="NCBI Taxonomy" id="703511"/>
    <lineage>
        <taxon>Eukaryota</taxon>
        <taxon>Fungi</taxon>
        <taxon>Dikarya</taxon>
        <taxon>Ascomycota</taxon>
        <taxon>Pezizomycotina</taxon>
        <taxon>Dothideomycetes</taxon>
        <taxon>Dothideomycetes incertae sedis</taxon>
        <taxon>Phaeotrichales</taxon>
        <taxon>Phaeotrichaceae</taxon>
        <taxon>Trichodelitschia</taxon>
    </lineage>
</organism>
<proteinExistence type="inferred from homology"/>
<dbReference type="GO" id="GO:0006400">
    <property type="term" value="P:tRNA modification"/>
    <property type="evidence" value="ECO:0007669"/>
    <property type="project" value="UniProtKB-UniRule"/>
</dbReference>
<feature type="domain" description="tRNAHis guanylyltransferase catalytic" evidence="18">
    <location>
        <begin position="6"/>
        <end position="136"/>
    </location>
</feature>
<reference evidence="20" key="1">
    <citation type="journal article" date="2020" name="Stud. Mycol.">
        <title>101 Dothideomycetes genomes: a test case for predicting lifestyles and emergence of pathogens.</title>
        <authorList>
            <person name="Haridas S."/>
            <person name="Albert R."/>
            <person name="Binder M."/>
            <person name="Bloem J."/>
            <person name="Labutti K."/>
            <person name="Salamov A."/>
            <person name="Andreopoulos B."/>
            <person name="Baker S."/>
            <person name="Barry K."/>
            <person name="Bills G."/>
            <person name="Bluhm B."/>
            <person name="Cannon C."/>
            <person name="Castanera R."/>
            <person name="Culley D."/>
            <person name="Daum C."/>
            <person name="Ezra D."/>
            <person name="Gonzalez J."/>
            <person name="Henrissat B."/>
            <person name="Kuo A."/>
            <person name="Liang C."/>
            <person name="Lipzen A."/>
            <person name="Lutzoni F."/>
            <person name="Magnuson J."/>
            <person name="Mondo S."/>
            <person name="Nolan M."/>
            <person name="Ohm R."/>
            <person name="Pangilinan J."/>
            <person name="Park H.-J."/>
            <person name="Ramirez L."/>
            <person name="Alfaro M."/>
            <person name="Sun H."/>
            <person name="Tritt A."/>
            <person name="Yoshinaga Y."/>
            <person name="Zwiers L.-H."/>
            <person name="Turgeon B."/>
            <person name="Goodwin S."/>
            <person name="Spatafora J."/>
            <person name="Crous P."/>
            <person name="Grigoriev I."/>
        </authorList>
    </citation>
    <scope>NUCLEOTIDE SEQUENCE</scope>
    <source>
        <strain evidence="20">CBS 262.69</strain>
    </source>
</reference>
<feature type="compositionally biased region" description="Basic and acidic residues" evidence="17">
    <location>
        <begin position="244"/>
        <end position="257"/>
    </location>
</feature>
<dbReference type="EC" id="2.7.7.79" evidence="3 14"/>
<comment type="similarity">
    <text evidence="2 14">Belongs to the tRNA(His) guanylyltransferase family.</text>
</comment>
<keyword evidence="7 14" id="KW-0548">Nucleotidyltransferase</keyword>
<evidence type="ECO:0000256" key="3">
    <source>
        <dbReference type="ARBA" id="ARBA00012511"/>
    </source>
</evidence>
<dbReference type="InterPro" id="IPR025845">
    <property type="entry name" value="Thg1_C_dom"/>
</dbReference>
<dbReference type="OrthoDB" id="62560at2759"/>
<evidence type="ECO:0000256" key="5">
    <source>
        <dbReference type="ARBA" id="ARBA00022679"/>
    </source>
</evidence>